<keyword evidence="8" id="KW-0443">Lipid metabolism</keyword>
<feature type="domain" description="Carrier" evidence="13">
    <location>
        <begin position="981"/>
        <end position="1056"/>
    </location>
</feature>
<keyword evidence="10" id="KW-0012">Acyltransferase</keyword>
<dbReference type="SMART" id="SM00822">
    <property type="entry name" value="PKS_KR"/>
    <property type="match status" value="1"/>
</dbReference>
<dbReference type="GO" id="GO:0004312">
    <property type="term" value="F:fatty acid synthase activity"/>
    <property type="evidence" value="ECO:0007669"/>
    <property type="project" value="TreeGrafter"/>
</dbReference>
<dbReference type="RefSeq" id="WP_072722009.1">
    <property type="nucleotide sequence ID" value="NZ_LN889813.1"/>
</dbReference>
<dbReference type="Gene3D" id="3.30.70.3290">
    <property type="match status" value="1"/>
</dbReference>
<dbReference type="InterPro" id="IPR009081">
    <property type="entry name" value="PP-bd_ACP"/>
</dbReference>
<dbReference type="InterPro" id="IPR014031">
    <property type="entry name" value="Ketoacyl_synth_C"/>
</dbReference>
<dbReference type="FunFam" id="2.30.38.10:FF:000001">
    <property type="entry name" value="Non-ribosomal peptide synthetase PvdI"/>
    <property type="match status" value="1"/>
</dbReference>
<comment type="similarity">
    <text evidence="11">In the C-terminal section; belongs to the NRP synthetase family.</text>
</comment>
<dbReference type="CDD" id="cd02440">
    <property type="entry name" value="AdoMet_MTases"/>
    <property type="match status" value="1"/>
</dbReference>
<dbReference type="InterPro" id="IPR020841">
    <property type="entry name" value="PKS_Beta-ketoAc_synthase_dom"/>
</dbReference>
<dbReference type="InterPro" id="IPR029063">
    <property type="entry name" value="SAM-dependent_MTases_sf"/>
</dbReference>
<dbReference type="FunFam" id="3.40.366.10:FF:000002">
    <property type="entry name" value="Probable polyketide synthase 2"/>
    <property type="match status" value="1"/>
</dbReference>
<dbReference type="FunFam" id="3.40.47.10:FF:000042">
    <property type="entry name" value="Polyketide synthase Pks13"/>
    <property type="match status" value="1"/>
</dbReference>
<dbReference type="InterPro" id="IPR042104">
    <property type="entry name" value="PKS_dehydratase_sf"/>
</dbReference>
<dbReference type="GO" id="GO:0031177">
    <property type="term" value="F:phosphopantetheine binding"/>
    <property type="evidence" value="ECO:0007669"/>
    <property type="project" value="InterPro"/>
</dbReference>
<dbReference type="InterPro" id="IPR049552">
    <property type="entry name" value="PKS_DH_N"/>
</dbReference>
<dbReference type="SUPFAM" id="SSF52151">
    <property type="entry name" value="FabD/lysophospholipase-like"/>
    <property type="match status" value="1"/>
</dbReference>
<dbReference type="InterPro" id="IPR050091">
    <property type="entry name" value="PKS_NRPS_Biosynth_Enz"/>
</dbReference>
<evidence type="ECO:0000256" key="6">
    <source>
        <dbReference type="ARBA" id="ARBA00022737"/>
    </source>
</evidence>
<dbReference type="Gene3D" id="3.10.129.110">
    <property type="entry name" value="Polyketide synthase dehydratase"/>
    <property type="match status" value="1"/>
</dbReference>
<evidence type="ECO:0000256" key="12">
    <source>
        <dbReference type="PROSITE-ProRule" id="PRU01363"/>
    </source>
</evidence>
<gene>
    <name evidence="16" type="ORF">PL9214650518</name>
</gene>
<dbReference type="InterPro" id="IPR016036">
    <property type="entry name" value="Malonyl_transacylase_ACP-bd"/>
</dbReference>
<dbReference type="FunFam" id="3.40.50.980:FF:000001">
    <property type="entry name" value="Non-ribosomal peptide synthetase"/>
    <property type="match status" value="1"/>
</dbReference>
<dbReference type="InterPro" id="IPR057326">
    <property type="entry name" value="KR_dom"/>
</dbReference>
<dbReference type="Gene3D" id="3.40.50.720">
    <property type="entry name" value="NAD(P)-binding Rossmann-like Domain"/>
    <property type="match status" value="1"/>
</dbReference>
<dbReference type="PROSITE" id="PS52019">
    <property type="entry name" value="PKS_MFAS_DH"/>
    <property type="match status" value="1"/>
</dbReference>
<dbReference type="InterPro" id="IPR025110">
    <property type="entry name" value="AMP-bd_C"/>
</dbReference>
<dbReference type="GO" id="GO:0009403">
    <property type="term" value="P:toxin biosynthetic process"/>
    <property type="evidence" value="ECO:0007669"/>
    <property type="project" value="UniProtKB-ARBA"/>
</dbReference>
<comment type="pathway">
    <text evidence="2">Secondary metabolite biosynthesis; terpenoid biosynthesis.</text>
</comment>
<evidence type="ECO:0000259" key="13">
    <source>
        <dbReference type="PROSITE" id="PS50075"/>
    </source>
</evidence>
<dbReference type="InterPro" id="IPR000873">
    <property type="entry name" value="AMP-dep_synth/lig_dom"/>
</dbReference>
<dbReference type="Gene3D" id="1.10.1200.10">
    <property type="entry name" value="ACP-like"/>
    <property type="match status" value="2"/>
</dbReference>
<feature type="domain" description="PKS/mFAS DH" evidence="15">
    <location>
        <begin position="1990"/>
        <end position="2285"/>
    </location>
</feature>
<dbReference type="SMART" id="SM00825">
    <property type="entry name" value="PKS_KS"/>
    <property type="match status" value="1"/>
</dbReference>
<dbReference type="Pfam" id="PF00698">
    <property type="entry name" value="Acyl_transf_1"/>
    <property type="match status" value="1"/>
</dbReference>
<dbReference type="Proteomes" id="UP000184315">
    <property type="component" value="Unassembled WGS sequence"/>
</dbReference>
<dbReference type="EMBL" id="CZDF01000172">
    <property type="protein sequence ID" value="CUR35079.1"/>
    <property type="molecule type" value="Genomic_DNA"/>
</dbReference>
<dbReference type="Gene3D" id="3.40.47.10">
    <property type="match status" value="1"/>
</dbReference>
<dbReference type="Gene3D" id="3.40.50.150">
    <property type="entry name" value="Vaccinia Virus protein VP39"/>
    <property type="match status" value="1"/>
</dbReference>
<dbReference type="OrthoDB" id="499075at2"/>
<dbReference type="SMART" id="SM00827">
    <property type="entry name" value="PKS_AT"/>
    <property type="match status" value="1"/>
</dbReference>
<dbReference type="InterPro" id="IPR016035">
    <property type="entry name" value="Acyl_Trfase/lysoPLipase"/>
</dbReference>
<keyword evidence="17" id="KW-1185">Reference proteome</keyword>
<dbReference type="SUPFAM" id="SSF53901">
    <property type="entry name" value="Thiolase-like"/>
    <property type="match status" value="1"/>
</dbReference>
<dbReference type="Gene3D" id="3.30.559.10">
    <property type="entry name" value="Chloramphenicol acetyltransferase-like domain"/>
    <property type="match status" value="1"/>
</dbReference>
<dbReference type="SUPFAM" id="SSF56801">
    <property type="entry name" value="Acetyl-CoA synthetase-like"/>
    <property type="match status" value="1"/>
</dbReference>
<dbReference type="InterPro" id="IPR041068">
    <property type="entry name" value="HTH_51"/>
</dbReference>
<dbReference type="PANTHER" id="PTHR43775:SF51">
    <property type="entry name" value="INACTIVE PHENOLPHTHIOCEROL SYNTHESIS POLYKETIDE SYNTHASE TYPE I PKS1-RELATED"/>
    <property type="match status" value="1"/>
</dbReference>
<dbReference type="SUPFAM" id="SSF55048">
    <property type="entry name" value="Probable ACP-binding domain of malonyl-CoA ACP transacylase"/>
    <property type="match status" value="1"/>
</dbReference>
<sequence>MDSTKKAYFPLSFEQERMWVLDQLKPGNPAYNIRGAIQITGLINADILKQSLNEIIRRHEILRTTFDVIDQQPRQIINSPFNVELRPVDLQKLGAPEQNQEAQRLATQFVQQPFNLNQAPPWRVLWLRMEATRHLMVLSMHNIICDGDGSMGIFFREMATLYEAFATGEQSPLSELPIQYKEFALGQQQQRQGEILETQLSYWKQQLGNNLPVLQLPIDHSRSSIQTYAAACCELKLNIQLSQQLKLLSQQQDVTLFTLLLSVFKILLYRYTNQEDIIVGFSVKNCNLNDTSRIIGYFGNPVVLRTDMAGNPTFLHLLSRVSSVVGDAHKHQDYPFQKLVEELKPERDLSFSPLFQVLFSLRDDLMPTLEFPSLTLTPVDVESTTVPYDWFVSVKDTDQGLVWRWEYNSDLFESATINRIIKHFHNLLENIVVNPQQPIGELSVLTEVERNQLLVDYNNTKIEYPQVCLHHLVELQVQKTPESVAVVYENQQLTYQELNQRANQLAHYLQKLGVQTESLVGICIERSLLMVIAILAVLKSGGAYVPLDPAYPKERLEYMASDANVQLLLTSETLLSASSAIAELATNHHLVCLDQDWQIISHQPQENLDSSVSPHHLAYVIYTSGSTGKAKGVMMEHKALVNMISWHLQNRTVGVKTLQFASISFDLSCHEIFSTWCSGGTLVLISEEVRHSPVDLLRTINQTGIEKLYLPFVALQQLIEVIDEQTIPITIREIITAGEQLQITPKISKFFQQTGCTLHNHYGATEVPEIATFTLTGNAVSWVTLPPIGRPINNIQIYILDEFYQPVPLGVPGSLYVGGEGIARGYFNKPELTQERFIPNPFGAGILYKTGDLARYLSDGNIEHLGRADRQVKIRGFRIELGEIEGLLAKHPDVRENAVIAREDSPGDKRLIAYVVHKDGVNIPLELTLRHYLKEHLPDYMMPAAIVVLEKMPLTPSGKVDRRVLPKPNQSRPEVQETLVIPQSETEKLIAQVWQEVLQLEEMGIHDNFFDLGGNSLLLIQVHKKLIDSFGAGLSTITLFQYPTIYTLAQYLSQTPAEQSTINSKKPAKKPADQHTDIAIIGMSGRFPGAENIEAFWQNLRDGIESIDFFSDEEIELEDSSLLQQPNYIKANSILPNIDLFDAEFFNYSPKEAEITDPQQRIFLECAWNAFENAGYNPKTYQGAVGVYGGASISTYLINNICPHLGFSPHRPFLSHRLFRGANEFQVEQGNGGDHLPMRVSYKFNLTGPSVNVQTTCSTSLVAVHLACESLQRGECDMALAGGISISVPQKVGYLYHNGMILSPDGHCRAFDAQAQGTVFGNGCGIVILKRLDDAIADGDNIYAVIKGSAINNDGALKVGYTAPSVEGQARVIAEALAVAEVDSSTVSYVETHGTATPLGDPIEVAALTQAFRENTKMRKNGFCAIGSVKTNVGHLDEAAGITGLIKTVLALQHQSIPPSLHFTKPNPNIDFANSPFYVNTTLSDWQAKDTPRRAGVSSFGIGGTNCHVVLEEAPDNTANTIKTDRTLHLLTLSAKTDQALADLVRRYLTYLESEPNADLTDICFTANTGREHFNHRTCLVAGSKQQLTEQLLRWVNSPEKPDIPVPKADSKKRIAFLFTGQGSQYVGMGRQLYETQPTFRKILDQCDEILRPDLKVPLQSILYPDSESTYSQLNETIYTQPALFALEYALAQLWKSWGIEPDVVMGHSVGEYVAAAVAGVFSLEDGLKLIAARGRLMQALPQDGEMVALLASEQQALAAIAPYKAEVSIAAINAPSSVVISGKREAIRAIVNNLEASGIKTQKLNVSHAFHSPLMQPMLAEFEQVARQVKFSAPQIKLNSNVTGTLLSSEIATPEYWCRHILMPVKFAASMENLAQQDIEVFIEIGSKPILLGMGRQCLSTDAPWRVSTGLWLPSLRPDQEDWHSLLTSLGQLYRSGLPIDWVGFDRDYQRRRQALPTYPFQRQRYWVESQPKDNTQGQVLFAPNPTVHPLLGQQISLPGTQQIRFQVQISKNSPSWLQDHRVFETTIVPGTAYIEMALAAGVAVAKTLDLTVENVLIRKALTLPEDGSYKLVQLVLTPVENLRHTFEIFSLETVTEGDQQQSSWILHTSGTLLVQANQLLDETPDQTIDLATLKHQCQQEISPELLYQRHREQNIDYGLSFRAMAQVWRNETAALGKICLPEQVRTQKSEYHIHPILLDTCLQILDATLIEDNHQNTYVPVGVERLRVYARPGDELWCYAQLNEQEDKQLAISGNFYLFNLSGQIIATVAGVRLKRTISEAMIGAADKSWQDWLYEVNWQAQGRFGLLPNYLPTTAAVSSRLQFQLAQLLDTTSLKIYGQAFTHIEALSVTYIRAALQEMGWEFQLGASFSTEQLAEHLQVIPEHRRLLNRLLEILAEVGIIQCVGQQWEVVCFGEIPDPQQQRSALSCSEAEAEITLLDRCGSNLAQVLQGKCDPLQLLFPNGDTTALTQLYQYSPIMQVTNTLVQQAVLAVRECLPKGRGCRILEIGAGTGSTTSYLLPHLDPHHTEYVFTDIGAFFVTKAQERFKDYPFVGYQVLDIEQDPRQQGFEPSQFDVIVAVNVLHATTDLRQTLKNTRQLLAPGGMLILMEDTAPQRWMDLTFGLTEGWWKFSDVDLRPSYLLLNPAQWQELLLETGFEQVQTISTTWPTNAQEISLPQETVILAKATGNTFVPQPRNWLILADNQGTGQQLSELCCHQGEVCTLVFCSQEYQQINSREFSIDPGNPSHFQQLLQAISPVAIVVNLWSLDTPKNLSEISLEKTYLKNCGSTLYLIQALLNHYRETPRLWLVTQGAQAVNASVTQVAQSTLWGMGKVIALEYPELNCVRVDLDPQATREWGQTLYDEILSSLLAKDTEDQVAFRDRLRYVPRLVRFPEMKPQKPLNLPPDSTYLITGGLGGLGLLVAQFLVERGAKHLVLLGRSEVKPDITHQLLEIEKAGANVIVFKTDVSDTQQVMQMLAEVEQSLPPLRGIIHAAGVLDDGVLLQQNWQRFNRVLAPKVQGAWNLHHLTQNQPLDFFVLFSSATSVLGNTGQANHAAANAFLDALASYRRMQGLPGLSINWGVWAEVGAVARLGLVEQLSRQGEESIDPKQGLQILEQLLLDPPVQVGVMPINWAKFWQQQRASQPFFAKMVQENQDLGSKERTQTPQSNVDSLNSALLSGTPAERAMLLESRITEQVASVLGVDRTRLDRQKSLTHFGLDSLMAIDLRNRLNNATGLNLPLIKIMQGLSISSLVELILEQLTLADVILSAPPATELSDDMEEITL</sequence>
<dbReference type="Gene3D" id="2.30.38.10">
    <property type="entry name" value="Luciferase, Domain 3"/>
    <property type="match status" value="1"/>
</dbReference>
<dbReference type="InterPro" id="IPR013217">
    <property type="entry name" value="Methyltransf_12"/>
</dbReference>
<keyword evidence="3" id="KW-0596">Phosphopantetheine</keyword>
<dbReference type="InterPro" id="IPR023213">
    <property type="entry name" value="CAT-like_dom_sf"/>
</dbReference>
<feature type="region of interest" description="C-terminal hotdog fold" evidence="12">
    <location>
        <begin position="2140"/>
        <end position="2285"/>
    </location>
</feature>
<dbReference type="CDD" id="cd17651">
    <property type="entry name" value="A_NRPS_VisG_like"/>
    <property type="match status" value="1"/>
</dbReference>
<evidence type="ECO:0000256" key="3">
    <source>
        <dbReference type="ARBA" id="ARBA00022450"/>
    </source>
</evidence>
<dbReference type="PROSITE" id="PS50075">
    <property type="entry name" value="CARRIER"/>
    <property type="match status" value="2"/>
</dbReference>
<dbReference type="SUPFAM" id="SSF53335">
    <property type="entry name" value="S-adenosyl-L-methionine-dependent methyltransferases"/>
    <property type="match status" value="1"/>
</dbReference>
<evidence type="ECO:0000256" key="10">
    <source>
        <dbReference type="ARBA" id="ARBA00023315"/>
    </source>
</evidence>
<dbReference type="InterPro" id="IPR001227">
    <property type="entry name" value="Ac_transferase_dom_sf"/>
</dbReference>
<dbReference type="PROSITE" id="PS00455">
    <property type="entry name" value="AMP_BINDING"/>
    <property type="match status" value="1"/>
</dbReference>
<dbReference type="InterPro" id="IPR045851">
    <property type="entry name" value="AMP-bd_C_sf"/>
</dbReference>
<dbReference type="Pfam" id="PF02801">
    <property type="entry name" value="Ketoacyl-synt_C"/>
    <property type="match status" value="1"/>
</dbReference>
<proteinExistence type="inferred from homology"/>
<dbReference type="SUPFAM" id="SSF47336">
    <property type="entry name" value="ACP-like"/>
    <property type="match status" value="2"/>
</dbReference>
<dbReference type="PROSITE" id="PS00012">
    <property type="entry name" value="PHOSPHOPANTETHEINE"/>
    <property type="match status" value="1"/>
</dbReference>
<evidence type="ECO:0000256" key="11">
    <source>
        <dbReference type="ARBA" id="ARBA00029443"/>
    </source>
</evidence>
<dbReference type="Pfam" id="PF00501">
    <property type="entry name" value="AMP-binding"/>
    <property type="match status" value="1"/>
</dbReference>
<dbReference type="CDD" id="cd08955">
    <property type="entry name" value="KR_2_FAS_SDR_x"/>
    <property type="match status" value="1"/>
</dbReference>
<dbReference type="SMART" id="SM00826">
    <property type="entry name" value="PKS_DH"/>
    <property type="match status" value="1"/>
</dbReference>
<evidence type="ECO:0000256" key="1">
    <source>
        <dbReference type="ARBA" id="ARBA00001957"/>
    </source>
</evidence>
<dbReference type="SUPFAM" id="SSF51735">
    <property type="entry name" value="NAD(P)-binding Rossmann-fold domains"/>
    <property type="match status" value="2"/>
</dbReference>
<evidence type="ECO:0000259" key="15">
    <source>
        <dbReference type="PROSITE" id="PS52019"/>
    </source>
</evidence>
<keyword evidence="7" id="KW-0276">Fatty acid metabolism</keyword>
<dbReference type="FunFam" id="3.40.50.12780:FF:000012">
    <property type="entry name" value="Non-ribosomal peptide synthetase"/>
    <property type="match status" value="1"/>
</dbReference>
<dbReference type="Pfam" id="PF21089">
    <property type="entry name" value="PKS_DH_N"/>
    <property type="match status" value="1"/>
</dbReference>
<name>A0A1J1LRQ2_9CYAN</name>
<evidence type="ECO:0000256" key="9">
    <source>
        <dbReference type="ARBA" id="ARBA00023268"/>
    </source>
</evidence>
<dbReference type="CDD" id="cd19531">
    <property type="entry name" value="LCL_NRPS-like"/>
    <property type="match status" value="1"/>
</dbReference>
<dbReference type="InterPro" id="IPR014030">
    <property type="entry name" value="Ketoacyl_synth_N"/>
</dbReference>
<dbReference type="InterPro" id="IPR006162">
    <property type="entry name" value="Ppantetheine_attach_site"/>
</dbReference>
<dbReference type="Gene3D" id="3.40.366.10">
    <property type="entry name" value="Malonyl-Coenzyme A Acyl Carrier Protein, domain 2"/>
    <property type="match status" value="1"/>
</dbReference>
<dbReference type="InterPro" id="IPR049900">
    <property type="entry name" value="PKS_mFAS_DH"/>
</dbReference>
<dbReference type="CDD" id="cd00833">
    <property type="entry name" value="PKS"/>
    <property type="match status" value="1"/>
</dbReference>
<feature type="active site" description="Proton acceptor; for dehydratase activity" evidence="12">
    <location>
        <position position="2022"/>
    </location>
</feature>
<dbReference type="InterPro" id="IPR020807">
    <property type="entry name" value="PKS_DH"/>
</dbReference>
<evidence type="ECO:0000256" key="7">
    <source>
        <dbReference type="ARBA" id="ARBA00022832"/>
    </source>
</evidence>
<evidence type="ECO:0000259" key="14">
    <source>
        <dbReference type="PROSITE" id="PS52004"/>
    </source>
</evidence>
<dbReference type="InterPro" id="IPR020845">
    <property type="entry name" value="AMP-binding_CS"/>
</dbReference>
<dbReference type="Pfam" id="PF18558">
    <property type="entry name" value="HTH_51"/>
    <property type="match status" value="1"/>
</dbReference>
<dbReference type="GO" id="GO:0006633">
    <property type="term" value="P:fatty acid biosynthetic process"/>
    <property type="evidence" value="ECO:0007669"/>
    <property type="project" value="TreeGrafter"/>
</dbReference>
<dbReference type="STRING" id="671072.PL9214650518"/>
<evidence type="ECO:0000256" key="8">
    <source>
        <dbReference type="ARBA" id="ARBA00023098"/>
    </source>
</evidence>
<dbReference type="Gene3D" id="3.30.559.30">
    <property type="entry name" value="Nonribosomal peptide synthetase, condensation domain"/>
    <property type="match status" value="1"/>
</dbReference>
<dbReference type="InterPro" id="IPR036291">
    <property type="entry name" value="NAD(P)-bd_dom_sf"/>
</dbReference>
<keyword evidence="5" id="KW-0808">Transferase</keyword>
<dbReference type="Pfam" id="PF08659">
    <property type="entry name" value="KR"/>
    <property type="match status" value="1"/>
</dbReference>
<dbReference type="NCBIfam" id="TIGR01733">
    <property type="entry name" value="AA-adenyl-dom"/>
    <property type="match status" value="1"/>
</dbReference>
<dbReference type="Gene3D" id="3.40.50.980">
    <property type="match status" value="2"/>
</dbReference>
<dbReference type="InterPro" id="IPR013968">
    <property type="entry name" value="PKS_KR"/>
</dbReference>
<keyword evidence="4" id="KW-0597">Phosphoprotein</keyword>
<dbReference type="FunFam" id="3.30.300.30:FF:000010">
    <property type="entry name" value="Enterobactin synthetase component F"/>
    <property type="match status" value="1"/>
</dbReference>
<feature type="domain" description="Carrier" evidence="13">
    <location>
        <begin position="3188"/>
        <end position="3265"/>
    </location>
</feature>
<dbReference type="Pfam" id="PF00109">
    <property type="entry name" value="ketoacyl-synt"/>
    <property type="match status" value="1"/>
</dbReference>
<protein>
    <submittedName>
        <fullName evidence="16">Mixed nonribosomal peptide synthetase/ polyketide synthase</fullName>
    </submittedName>
</protein>
<dbReference type="InterPro" id="IPR020806">
    <property type="entry name" value="PKS_PP-bd"/>
</dbReference>
<dbReference type="InterPro" id="IPR036736">
    <property type="entry name" value="ACP-like_sf"/>
</dbReference>
<dbReference type="SUPFAM" id="SSF52777">
    <property type="entry name" value="CoA-dependent acyltransferases"/>
    <property type="match status" value="2"/>
</dbReference>
<feature type="active site" description="Proton donor; for dehydratase activity" evidence="12">
    <location>
        <position position="2201"/>
    </location>
</feature>
<evidence type="ECO:0000256" key="4">
    <source>
        <dbReference type="ARBA" id="ARBA00022553"/>
    </source>
</evidence>
<dbReference type="InterPro" id="IPR010071">
    <property type="entry name" value="AA_adenyl_dom"/>
</dbReference>
<accession>A0A1J1LRQ2</accession>
<dbReference type="InterPro" id="IPR014043">
    <property type="entry name" value="Acyl_transferase_dom"/>
</dbReference>
<dbReference type="Pfam" id="PF08242">
    <property type="entry name" value="Methyltransf_12"/>
    <property type="match status" value="1"/>
</dbReference>
<evidence type="ECO:0000256" key="2">
    <source>
        <dbReference type="ARBA" id="ARBA00004721"/>
    </source>
</evidence>
<comment type="cofactor">
    <cofactor evidence="1">
        <name>pantetheine 4'-phosphate</name>
        <dbReference type="ChEBI" id="CHEBI:47942"/>
    </cofactor>
</comment>
<dbReference type="Gene3D" id="3.30.300.30">
    <property type="match status" value="1"/>
</dbReference>
<dbReference type="Pfam" id="PF13193">
    <property type="entry name" value="AMP-binding_C"/>
    <property type="match status" value="1"/>
</dbReference>
<feature type="domain" description="Ketosynthase family 3 (KS3)" evidence="14">
    <location>
        <begin position="1075"/>
        <end position="1513"/>
    </location>
</feature>
<dbReference type="PANTHER" id="PTHR43775">
    <property type="entry name" value="FATTY ACID SYNTHASE"/>
    <property type="match status" value="1"/>
</dbReference>
<dbReference type="GO" id="GO:0043041">
    <property type="term" value="P:amino acid activation for nonribosomal peptide biosynthetic process"/>
    <property type="evidence" value="ECO:0007669"/>
    <property type="project" value="UniProtKB-ARBA"/>
</dbReference>
<evidence type="ECO:0000313" key="16">
    <source>
        <dbReference type="EMBL" id="CUR35079.1"/>
    </source>
</evidence>
<dbReference type="InterPro" id="IPR001242">
    <property type="entry name" value="Condensation_dom"/>
</dbReference>
<evidence type="ECO:0000256" key="5">
    <source>
        <dbReference type="ARBA" id="ARBA00022679"/>
    </source>
</evidence>
<dbReference type="Pfam" id="PF00668">
    <property type="entry name" value="Condensation"/>
    <property type="match status" value="1"/>
</dbReference>
<keyword evidence="9" id="KW-0511">Multifunctional enzyme</keyword>
<evidence type="ECO:0000313" key="17">
    <source>
        <dbReference type="Proteomes" id="UP000184315"/>
    </source>
</evidence>
<organism evidence="16 17">
    <name type="scientific">Planktothrix tepida PCC 9214</name>
    <dbReference type="NCBI Taxonomy" id="671072"/>
    <lineage>
        <taxon>Bacteria</taxon>
        <taxon>Bacillati</taxon>
        <taxon>Cyanobacteriota</taxon>
        <taxon>Cyanophyceae</taxon>
        <taxon>Oscillatoriophycideae</taxon>
        <taxon>Oscillatoriales</taxon>
        <taxon>Microcoleaceae</taxon>
        <taxon>Planktothrix</taxon>
    </lineage>
</organism>
<dbReference type="PROSITE" id="PS52004">
    <property type="entry name" value="KS3_2"/>
    <property type="match status" value="1"/>
</dbReference>
<dbReference type="Pfam" id="PF00550">
    <property type="entry name" value="PP-binding"/>
    <property type="match status" value="2"/>
</dbReference>
<reference evidence="17" key="1">
    <citation type="submission" date="2015-10" db="EMBL/GenBank/DDBJ databases">
        <authorList>
            <person name="Regsiter A."/>
            <person name="william w."/>
        </authorList>
    </citation>
    <scope>NUCLEOTIDE SEQUENCE [LARGE SCALE GENOMIC DNA]</scope>
</reference>
<dbReference type="InterPro" id="IPR049551">
    <property type="entry name" value="PKS_DH_C"/>
</dbReference>
<dbReference type="Pfam" id="PF22621">
    <property type="entry name" value="CurL-like_PKS_C"/>
    <property type="match status" value="1"/>
</dbReference>
<dbReference type="Pfam" id="PF14765">
    <property type="entry name" value="PS-DH"/>
    <property type="match status" value="1"/>
</dbReference>
<keyword evidence="6" id="KW-0677">Repeat</keyword>
<dbReference type="InterPro" id="IPR016039">
    <property type="entry name" value="Thiolase-like"/>
</dbReference>
<feature type="region of interest" description="N-terminal hotdog fold" evidence="12">
    <location>
        <begin position="1990"/>
        <end position="2121"/>
    </location>
</feature>
<dbReference type="SMART" id="SM00823">
    <property type="entry name" value="PKS_PP"/>
    <property type="match status" value="2"/>
</dbReference>